<dbReference type="InterPro" id="IPR007835">
    <property type="entry name" value="MOFRL"/>
</dbReference>
<comment type="catalytic activity">
    <reaction evidence="1">
        <text>(R)-glycerate + ATP = (2R)-3-phosphoglycerate + ADP + H(+)</text>
        <dbReference type="Rhea" id="RHEA:23516"/>
        <dbReference type="ChEBI" id="CHEBI:15378"/>
        <dbReference type="ChEBI" id="CHEBI:16659"/>
        <dbReference type="ChEBI" id="CHEBI:30616"/>
        <dbReference type="ChEBI" id="CHEBI:58272"/>
        <dbReference type="ChEBI" id="CHEBI:456216"/>
        <dbReference type="EC" id="2.7.1.31"/>
    </reaction>
</comment>
<evidence type="ECO:0000259" key="10">
    <source>
        <dbReference type="Pfam" id="PF13660"/>
    </source>
</evidence>
<dbReference type="Pfam" id="PF05161">
    <property type="entry name" value="MOFRL"/>
    <property type="match status" value="1"/>
</dbReference>
<keyword evidence="8" id="KW-0067">ATP-binding</keyword>
<proteinExistence type="inferred from homology"/>
<dbReference type="EMBL" id="JBBHLL010000680">
    <property type="protein sequence ID" value="KAK7798559.1"/>
    <property type="molecule type" value="Genomic_DNA"/>
</dbReference>
<dbReference type="InterPro" id="IPR037035">
    <property type="entry name" value="GK-like_C_sf"/>
</dbReference>
<keyword evidence="12" id="KW-1185">Reference proteome</keyword>
<dbReference type="GO" id="GO:0008887">
    <property type="term" value="F:glycerate kinase activity"/>
    <property type="evidence" value="ECO:0007669"/>
    <property type="project" value="UniProtKB-EC"/>
</dbReference>
<feature type="domain" description="MOFRL-associated" evidence="10">
    <location>
        <begin position="68"/>
        <end position="318"/>
    </location>
</feature>
<dbReference type="Gene3D" id="3.40.50.10180">
    <property type="entry name" value="Glycerate kinase, MOFRL-like N-terminal domain"/>
    <property type="match status" value="1"/>
</dbReference>
<dbReference type="Gene3D" id="3.40.1480.10">
    <property type="entry name" value="MOFRL domain"/>
    <property type="match status" value="1"/>
</dbReference>
<evidence type="ECO:0000313" key="12">
    <source>
        <dbReference type="Proteomes" id="UP001488838"/>
    </source>
</evidence>
<protein>
    <recommendedName>
        <fullName evidence="4">Glycerate kinase</fullName>
        <ecNumber evidence="3">2.7.1.31</ecNumber>
    </recommendedName>
</protein>
<evidence type="ECO:0000259" key="9">
    <source>
        <dbReference type="Pfam" id="PF05161"/>
    </source>
</evidence>
<evidence type="ECO:0000256" key="3">
    <source>
        <dbReference type="ARBA" id="ARBA00012101"/>
    </source>
</evidence>
<dbReference type="Pfam" id="PF13660">
    <property type="entry name" value="DUF4147"/>
    <property type="match status" value="1"/>
</dbReference>
<comment type="similarity">
    <text evidence="2">Belongs to the glycerate kinase type-2 family.</text>
</comment>
<evidence type="ECO:0000256" key="2">
    <source>
        <dbReference type="ARBA" id="ARBA00005393"/>
    </source>
</evidence>
<dbReference type="InterPro" id="IPR025286">
    <property type="entry name" value="MOFRL_assoc_dom"/>
</dbReference>
<dbReference type="EC" id="2.7.1.31" evidence="3"/>
<evidence type="ECO:0000313" key="11">
    <source>
        <dbReference type="EMBL" id="KAK7798559.1"/>
    </source>
</evidence>
<dbReference type="SUPFAM" id="SSF82544">
    <property type="entry name" value="GckA/TtuD-like"/>
    <property type="match status" value="1"/>
</dbReference>
<keyword evidence="7" id="KW-0418">Kinase</keyword>
<dbReference type="AlphaFoldDB" id="A0AAW0H6Q6"/>
<evidence type="ECO:0000256" key="7">
    <source>
        <dbReference type="ARBA" id="ARBA00022777"/>
    </source>
</evidence>
<keyword evidence="6" id="KW-0547">Nucleotide-binding</keyword>
<comment type="caution">
    <text evidence="11">The sequence shown here is derived from an EMBL/GenBank/DDBJ whole genome shotgun (WGS) entry which is preliminary data.</text>
</comment>
<evidence type="ECO:0000256" key="4">
    <source>
        <dbReference type="ARBA" id="ARBA00020720"/>
    </source>
</evidence>
<feature type="domain" description="MOFRL" evidence="9">
    <location>
        <begin position="432"/>
        <end position="544"/>
    </location>
</feature>
<accession>A0AAW0H6Q6</accession>
<evidence type="ECO:0000256" key="1">
    <source>
        <dbReference type="ARBA" id="ARBA00000694"/>
    </source>
</evidence>
<dbReference type="GO" id="GO:0005737">
    <property type="term" value="C:cytoplasm"/>
    <property type="evidence" value="ECO:0007669"/>
    <property type="project" value="TreeGrafter"/>
</dbReference>
<name>A0AAW0H6Q6_MYOGA</name>
<keyword evidence="5" id="KW-0808">Transferase</keyword>
<evidence type="ECO:0000256" key="8">
    <source>
        <dbReference type="ARBA" id="ARBA00022840"/>
    </source>
</evidence>
<evidence type="ECO:0000256" key="5">
    <source>
        <dbReference type="ARBA" id="ARBA00022679"/>
    </source>
</evidence>
<sequence>MMVGFGLWPHSFSSLSRQLWIQGCVERGRGMAAALQVLPCLFRAPSRPFLWGPPVARMSSGMALAEQARQLFESAVVAVQPGPMLQRALSLDPSGRQMKVRDRSFQLRENLYLVGFGKAVLGMAAAAEELLGQHLVQGVISVPKGIRTAMEHAGKQEMLLKPHSRIQVFEGAEDNLPDRDALRAALAIQQLAEGLTADDLLLVLISGGGSALLPAPIPPVTLEEKQMLTKLLAARGATIQELNTIRKALSQLKGGGLAQAAYPAQVVSLILSDVIGDPLEVIASGPTVASDHNVQDCLQILNRYGLRAALPRSVKTVLSRADSDPRGPHACGHVLNVIIGSNSLALAEAQRQAEVLGYHAMVLSTAMQGDVKSVAQFYGLLARVAAAHLTSPMARYLLEEEAKLHQLAAELQLPDLQLEEALEAVAKAKGPVCLLAGGEPTVQLQGSGKGGRNQELALRVGTELGTQPLGPIDVLFLSGGTDGQDGPTKAAGAWVMSDLVSQASAEGLDIATVLSHNDSYTFFCSLQGGTHLLHTGLTGTNVMDVHLLIFHPQ</sequence>
<dbReference type="PANTHER" id="PTHR12227:SF0">
    <property type="entry name" value="GLYCERATE KINASE"/>
    <property type="match status" value="1"/>
</dbReference>
<dbReference type="FunFam" id="3.40.50.10180:FF:000001">
    <property type="entry name" value="Glycerate kinase"/>
    <property type="match status" value="1"/>
</dbReference>
<dbReference type="Proteomes" id="UP001488838">
    <property type="component" value="Unassembled WGS sequence"/>
</dbReference>
<dbReference type="GO" id="GO:0005524">
    <property type="term" value="F:ATP binding"/>
    <property type="evidence" value="ECO:0007669"/>
    <property type="project" value="UniProtKB-KW"/>
</dbReference>
<gene>
    <name evidence="11" type="ORF">U0070_008398</name>
</gene>
<dbReference type="InterPro" id="IPR038614">
    <property type="entry name" value="GK_N_sf"/>
</dbReference>
<dbReference type="PANTHER" id="PTHR12227">
    <property type="entry name" value="GLYCERATE KINASE"/>
    <property type="match status" value="1"/>
</dbReference>
<organism evidence="11 12">
    <name type="scientific">Myodes glareolus</name>
    <name type="common">Bank vole</name>
    <name type="synonym">Clethrionomys glareolus</name>
    <dbReference type="NCBI Taxonomy" id="447135"/>
    <lineage>
        <taxon>Eukaryota</taxon>
        <taxon>Metazoa</taxon>
        <taxon>Chordata</taxon>
        <taxon>Craniata</taxon>
        <taxon>Vertebrata</taxon>
        <taxon>Euteleostomi</taxon>
        <taxon>Mammalia</taxon>
        <taxon>Eutheria</taxon>
        <taxon>Euarchontoglires</taxon>
        <taxon>Glires</taxon>
        <taxon>Rodentia</taxon>
        <taxon>Myomorpha</taxon>
        <taxon>Muroidea</taxon>
        <taxon>Cricetidae</taxon>
        <taxon>Arvicolinae</taxon>
        <taxon>Myodes</taxon>
    </lineage>
</organism>
<reference evidence="11 12" key="1">
    <citation type="journal article" date="2023" name="bioRxiv">
        <title>Conserved and derived expression patterns and positive selection on dental genes reveal complex evolutionary context of ever-growing rodent molars.</title>
        <authorList>
            <person name="Calamari Z.T."/>
            <person name="Song A."/>
            <person name="Cohen E."/>
            <person name="Akter M."/>
            <person name="Roy R.D."/>
            <person name="Hallikas O."/>
            <person name="Christensen M.M."/>
            <person name="Li P."/>
            <person name="Marangoni P."/>
            <person name="Jernvall J."/>
            <person name="Klein O.D."/>
        </authorList>
    </citation>
    <scope>NUCLEOTIDE SEQUENCE [LARGE SCALE GENOMIC DNA]</scope>
    <source>
        <strain evidence="11">V071</strain>
    </source>
</reference>
<evidence type="ECO:0000256" key="6">
    <source>
        <dbReference type="ARBA" id="ARBA00022741"/>
    </source>
</evidence>
<dbReference type="InterPro" id="IPR039760">
    <property type="entry name" value="MOFRL_protein"/>
</dbReference>